<sequence length="222" mass="25200">MKSILLTKSIDNIHKGLIEQKHPNIKIDIVPFIKTIGVPFSEPLWYPYVVFTSQNAFKYLLSNEDCLGILKSRGCIAVGDKTLQLLKKSHVNVIAPSKQNSEGIIELINQHTDIRGITYFCGKRRHPLLESYLKSKHIRYEAIEVYDTIDCEVEIDVINYDIVLFASPSAVDSFFSQYDNIDCDCYAIGPTTAAALYKFTDRVKVANEPSIESMIDLIIENY</sequence>
<evidence type="ECO:0000313" key="2">
    <source>
        <dbReference type="Proteomes" id="UP000826212"/>
    </source>
</evidence>
<keyword evidence="2" id="KW-1185">Reference proteome</keyword>
<organism evidence="1 2">
    <name type="scientific">Halosquirtibacter laminarini</name>
    <dbReference type="NCBI Taxonomy" id="3374600"/>
    <lineage>
        <taxon>Bacteria</taxon>
        <taxon>Pseudomonadati</taxon>
        <taxon>Bacteroidota</taxon>
        <taxon>Bacteroidia</taxon>
        <taxon>Marinilabiliales</taxon>
        <taxon>Prolixibacteraceae</taxon>
        <taxon>Halosquirtibacter</taxon>
    </lineage>
</organism>
<protein>
    <submittedName>
        <fullName evidence="1">Uroporphyrinogen-III synthase</fullName>
    </submittedName>
</protein>
<dbReference type="Proteomes" id="UP000826212">
    <property type="component" value="Chromosome"/>
</dbReference>
<evidence type="ECO:0000313" key="1">
    <source>
        <dbReference type="EMBL" id="QZE13918.1"/>
    </source>
</evidence>
<proteinExistence type="predicted"/>
<accession>A0AC61NEB9</accession>
<reference evidence="1" key="1">
    <citation type="submission" date="2021-08" db="EMBL/GenBank/DDBJ databases">
        <title>Novel anaerobic bacterium isolated from sea squirt in East Sea, Republic of Korea.</title>
        <authorList>
            <person name="Nguyen T.H."/>
            <person name="Li Z."/>
            <person name="Lee Y.-J."/>
            <person name="Ko J."/>
            <person name="Kim S.-G."/>
        </authorList>
    </citation>
    <scope>NUCLEOTIDE SEQUENCE</scope>
    <source>
        <strain evidence="1">KCTC 25031</strain>
    </source>
</reference>
<gene>
    <name evidence="1" type="ORF">K4L44_15450</name>
</gene>
<name>A0AC61NEB9_9BACT</name>
<dbReference type="EMBL" id="CP081303">
    <property type="protein sequence ID" value="QZE13918.1"/>
    <property type="molecule type" value="Genomic_DNA"/>
</dbReference>